<evidence type="ECO:0000313" key="1">
    <source>
        <dbReference type="EMBL" id="KAJ3485023.1"/>
    </source>
</evidence>
<proteinExistence type="predicted"/>
<sequence length="486" mass="53535">MRRARPVPLRPQRLNPPLRELQEFYVGKDIRDVPRPVLIMDQAKMRRHCESLQQAADSLGVALRTHIKSHKASQDCDAQTPRPVLLITVAQTVEGTELQVNDKKDVRLIVSTVAELELLAKLIDDYVFEDRQVNILYGVPLVQSQVTRLAAISWTMGEATLSFLVDHPDQIRLVRRYCHDSLRQVKVFVKVDTGYHRAGLPPSAINKGDLISQLLELNELTILEFAGLYSHSSLSYNGTTPVEAMASLEAEITGCMDALRNISHMIPKGKKLTISVGASPQVLAVENLVQGGAEPDAAAQSLRAKMQAVMAEGVAGVECELELHAGVYSVMDMQQLATNARPNLGSYEEEIAVSVLSEVVGVYNDGERAQPEVLLSVGVLGLGREPCPSYKGWGVLDRSTFPPGVMDDRRLIISRISQEHCIVTWDEDSKGNITDPIPVKIGQKVRIFPNHACITGALYGWYVVVDSSNGRPGLKIVDVWPRASGW</sequence>
<organism evidence="1 2">
    <name type="scientific">Lecanicillium saksenae</name>
    <dbReference type="NCBI Taxonomy" id="468837"/>
    <lineage>
        <taxon>Eukaryota</taxon>
        <taxon>Fungi</taxon>
        <taxon>Dikarya</taxon>
        <taxon>Ascomycota</taxon>
        <taxon>Pezizomycotina</taxon>
        <taxon>Sordariomycetes</taxon>
        <taxon>Hypocreomycetidae</taxon>
        <taxon>Hypocreales</taxon>
        <taxon>Cordycipitaceae</taxon>
        <taxon>Lecanicillium</taxon>
    </lineage>
</organism>
<reference evidence="1" key="1">
    <citation type="submission" date="2022-07" db="EMBL/GenBank/DDBJ databases">
        <title>Genome Sequence of Lecanicillium saksenae.</title>
        <authorList>
            <person name="Buettner E."/>
        </authorList>
    </citation>
    <scope>NUCLEOTIDE SEQUENCE</scope>
    <source>
        <strain evidence="1">VT-O1</strain>
    </source>
</reference>
<evidence type="ECO:0000313" key="2">
    <source>
        <dbReference type="Proteomes" id="UP001148737"/>
    </source>
</evidence>
<dbReference type="EMBL" id="JANAKD010000985">
    <property type="protein sequence ID" value="KAJ3485023.1"/>
    <property type="molecule type" value="Genomic_DNA"/>
</dbReference>
<keyword evidence="2" id="KW-1185">Reference proteome</keyword>
<accession>A0ACC1QS43</accession>
<protein>
    <submittedName>
        <fullName evidence="1">Uncharacterized protein</fullName>
    </submittedName>
</protein>
<comment type="caution">
    <text evidence="1">The sequence shown here is derived from an EMBL/GenBank/DDBJ whole genome shotgun (WGS) entry which is preliminary data.</text>
</comment>
<name>A0ACC1QS43_9HYPO</name>
<gene>
    <name evidence="1" type="ORF">NLG97_g6909</name>
</gene>
<dbReference type="Proteomes" id="UP001148737">
    <property type="component" value="Unassembled WGS sequence"/>
</dbReference>